<dbReference type="PROSITE" id="PS50023">
    <property type="entry name" value="LIM_DOMAIN_2"/>
    <property type="match status" value="1"/>
</dbReference>
<feature type="compositionally biased region" description="Polar residues" evidence="6">
    <location>
        <begin position="1"/>
        <end position="11"/>
    </location>
</feature>
<dbReference type="InterPro" id="IPR053041">
    <property type="entry name" value="Transglut-like_Superfamily_Mod"/>
</dbReference>
<keyword evidence="5" id="KW-0175">Coiled coil</keyword>
<dbReference type="InterPro" id="IPR056564">
    <property type="entry name" value="Ig-like_KY"/>
</dbReference>
<dbReference type="Pfam" id="PF23265">
    <property type="entry name" value="Ig-like_KY"/>
    <property type="match status" value="2"/>
</dbReference>
<feature type="region of interest" description="Disordered" evidence="6">
    <location>
        <begin position="1"/>
        <end position="23"/>
    </location>
</feature>
<evidence type="ECO:0000256" key="4">
    <source>
        <dbReference type="PROSITE-ProRule" id="PRU00125"/>
    </source>
</evidence>
<dbReference type="AlphaFoldDB" id="A0A0L8GLB4"/>
<feature type="domain" description="LIM zinc-binding" evidence="7">
    <location>
        <begin position="52"/>
        <end position="121"/>
    </location>
</feature>
<dbReference type="InterPro" id="IPR002931">
    <property type="entry name" value="Transglutaminase-like"/>
</dbReference>
<reference evidence="8" key="1">
    <citation type="submission" date="2015-07" db="EMBL/GenBank/DDBJ databases">
        <title>MeaNS - Measles Nucleotide Surveillance Program.</title>
        <authorList>
            <person name="Tran T."/>
            <person name="Druce J."/>
        </authorList>
    </citation>
    <scope>NUCLEOTIDE SEQUENCE</scope>
    <source>
        <strain evidence="8">UCB-OBI-ISO-001</strain>
        <tissue evidence="8">Gonad</tissue>
    </source>
</reference>
<accession>A0A0L8GLB4</accession>
<dbReference type="SMART" id="SM00460">
    <property type="entry name" value="TGc"/>
    <property type="match status" value="1"/>
</dbReference>
<dbReference type="EMBL" id="KQ421337">
    <property type="protein sequence ID" value="KOF77728.1"/>
    <property type="molecule type" value="Genomic_DNA"/>
</dbReference>
<keyword evidence="3 4" id="KW-0440">LIM domain</keyword>
<evidence type="ECO:0000256" key="5">
    <source>
        <dbReference type="SAM" id="Coils"/>
    </source>
</evidence>
<evidence type="ECO:0000256" key="1">
    <source>
        <dbReference type="ARBA" id="ARBA00022723"/>
    </source>
</evidence>
<dbReference type="STRING" id="37653.A0A0L8GLB4"/>
<evidence type="ECO:0000313" key="8">
    <source>
        <dbReference type="EMBL" id="KOF77728.1"/>
    </source>
</evidence>
<gene>
    <name evidence="8" type="ORF">OCBIM_22031749mg</name>
</gene>
<organism evidence="8">
    <name type="scientific">Octopus bimaculoides</name>
    <name type="common">California two-spotted octopus</name>
    <dbReference type="NCBI Taxonomy" id="37653"/>
    <lineage>
        <taxon>Eukaryota</taxon>
        <taxon>Metazoa</taxon>
        <taxon>Spiralia</taxon>
        <taxon>Lophotrochozoa</taxon>
        <taxon>Mollusca</taxon>
        <taxon>Cephalopoda</taxon>
        <taxon>Coleoidea</taxon>
        <taxon>Octopodiformes</taxon>
        <taxon>Octopoda</taxon>
        <taxon>Incirrata</taxon>
        <taxon>Octopodidae</taxon>
        <taxon>Octopus</taxon>
    </lineage>
</organism>
<dbReference type="OrthoDB" id="6129702at2759"/>
<proteinExistence type="predicted"/>
<evidence type="ECO:0000256" key="2">
    <source>
        <dbReference type="ARBA" id="ARBA00022833"/>
    </source>
</evidence>
<dbReference type="PANTHER" id="PTHR47020">
    <property type="entry name" value="HILLARIN"/>
    <property type="match status" value="1"/>
</dbReference>
<keyword evidence="2 4" id="KW-0862">Zinc</keyword>
<name>A0A0L8GLB4_OCTBM</name>
<sequence>MALDNSGSSRKGSPIDRDQSEGKPSFKYSFAYERATLYEYKFERQAEPDEVNPCLRCNKTVSRPDETVSIGPDVQFHKQCFRCRICGMPLTQQTFYRNDRINGNMDKEVYCKTHVGKTPGEIEGATIKQTTAPVRGGSKDSPNSKYIIQIQGKSKKPTSPESVTSARNASPSTTFGSSNYTMNGTGGSLTSVTPRSFDYTTSMGNHSNQSFAHPKNVLVSFEDFERSGVFEAQVHLEQRHREEEERLQRFLSEEREKEMRKLDDSIHGEKELAAAELLSNIDQLSLQHSAAGSSLDLVHERQRIEEHFRRVREERLKNVTERLASDEKMRTSKMVERQGQEMMLLIAEKDREFDKNALFDHSTRPPILPPSCKKVQLYRSPTVFRQLDERAIELANREYNNFTDLVRDLTRYCNTELEKVRVLFRWVIAKDLNRNAVKQILHPNSSLSLLKGVKSGKESYHQLFKKLCSFAGLNCEIIIGYSKGAGYKPGMRIDGNAFRNSWTAVAIDGSWRFINCTWAARHISGHKDDLPQVFHTYDEFYFLTDPEDYIYQHYPDESNWQLLDIPLPFSEFINLPVVKSPFFNYGLRFYSNYGASISTDSGLIEIRLVMPKILGFGSLLEHFEKSSDKKDLEGRSLLRLVKNEAIFTVSLPQPGIYYFSIYTGDYWHSECLESACSFLINCKRLLGPPAPPYPPVPFFGATPALEELNITMQSHPDPLIVSNNETMEIVFHMDSNIKITHSFQYFDTNDGSISDIDRYVFLRSRTEKETTYLIRCPKEGFYIFSLYAADSKADAQTLDCVYRYLVVSQEPNPLVNVFPKTFHRWQKCTLYEPLSGDLLTGRRYIFRLEVPRAVEVFVVNGEVWSHLKRRVGHTWEGSVLMPNTAGLTKVFARFTLERESSLFAHLLDYELIEDAETEI</sequence>
<dbReference type="InterPro" id="IPR038765">
    <property type="entry name" value="Papain-like_cys_pep_sf"/>
</dbReference>
<dbReference type="OMA" id="VYCKTHV"/>
<feature type="region of interest" description="Disordered" evidence="6">
    <location>
        <begin position="150"/>
        <end position="187"/>
    </location>
</feature>
<dbReference type="PROSITE" id="PS00478">
    <property type="entry name" value="LIM_DOMAIN_1"/>
    <property type="match status" value="1"/>
</dbReference>
<feature type="coiled-coil region" evidence="5">
    <location>
        <begin position="233"/>
        <end position="261"/>
    </location>
</feature>
<dbReference type="Gene3D" id="2.10.110.10">
    <property type="entry name" value="Cysteine Rich Protein"/>
    <property type="match status" value="1"/>
</dbReference>
<dbReference type="KEGG" id="obi:106876105"/>
<evidence type="ECO:0000259" key="7">
    <source>
        <dbReference type="PROSITE" id="PS50023"/>
    </source>
</evidence>
<dbReference type="SMART" id="SM00132">
    <property type="entry name" value="LIM"/>
    <property type="match status" value="1"/>
</dbReference>
<evidence type="ECO:0000256" key="6">
    <source>
        <dbReference type="SAM" id="MobiDB-lite"/>
    </source>
</evidence>
<dbReference type="GO" id="GO:0046872">
    <property type="term" value="F:metal ion binding"/>
    <property type="evidence" value="ECO:0007669"/>
    <property type="project" value="UniProtKB-KW"/>
</dbReference>
<dbReference type="PANTHER" id="PTHR47020:SF1">
    <property type="entry name" value="HILLARIN"/>
    <property type="match status" value="1"/>
</dbReference>
<feature type="compositionally biased region" description="Polar residues" evidence="6">
    <location>
        <begin position="157"/>
        <end position="187"/>
    </location>
</feature>
<protein>
    <recommendedName>
        <fullName evidence="7">LIM zinc-binding domain-containing protein</fullName>
    </recommendedName>
</protein>
<evidence type="ECO:0000256" key="3">
    <source>
        <dbReference type="ARBA" id="ARBA00023038"/>
    </source>
</evidence>
<dbReference type="Pfam" id="PF00412">
    <property type="entry name" value="LIM"/>
    <property type="match status" value="1"/>
</dbReference>
<dbReference type="InterPro" id="IPR001781">
    <property type="entry name" value="Znf_LIM"/>
</dbReference>
<dbReference type="SUPFAM" id="SSF54001">
    <property type="entry name" value="Cysteine proteinases"/>
    <property type="match status" value="1"/>
</dbReference>
<keyword evidence="1 4" id="KW-0479">Metal-binding</keyword>